<evidence type="ECO:0000313" key="2">
    <source>
        <dbReference type="EMBL" id="MDQ0380684.1"/>
    </source>
</evidence>
<dbReference type="SUPFAM" id="SSF109854">
    <property type="entry name" value="DinB/YfiT-like putative metalloenzymes"/>
    <property type="match status" value="1"/>
</dbReference>
<dbReference type="EMBL" id="JAUSUT010000001">
    <property type="protein sequence ID" value="MDQ0380684.1"/>
    <property type="molecule type" value="Genomic_DNA"/>
</dbReference>
<dbReference type="EC" id="5.2.1.4" evidence="2"/>
<comment type="caution">
    <text evidence="2">The sequence shown here is derived from an EMBL/GenBank/DDBJ whole genome shotgun (WGS) entry which is preliminary data.</text>
</comment>
<dbReference type="RefSeq" id="WP_306994821.1">
    <property type="nucleotide sequence ID" value="NZ_JAUSUT010000001.1"/>
</dbReference>
<proteinExistence type="predicted"/>
<keyword evidence="3" id="KW-1185">Reference proteome</keyword>
<reference evidence="2 3" key="1">
    <citation type="submission" date="2023-07" db="EMBL/GenBank/DDBJ databases">
        <title>Sequencing the genomes of 1000 actinobacteria strains.</title>
        <authorList>
            <person name="Klenk H.-P."/>
        </authorList>
    </citation>
    <scope>NUCLEOTIDE SEQUENCE [LARGE SCALE GENOMIC DNA]</scope>
    <source>
        <strain evidence="2 3">DSM 45805</strain>
    </source>
</reference>
<dbReference type="Proteomes" id="UP001229651">
    <property type="component" value="Unassembled WGS sequence"/>
</dbReference>
<dbReference type="InterPro" id="IPR024344">
    <property type="entry name" value="MDMPI_metal-binding"/>
</dbReference>
<dbReference type="NCBIfam" id="TIGR03083">
    <property type="entry name" value="maleylpyruvate isomerase family mycothiol-dependent enzyme"/>
    <property type="match status" value="1"/>
</dbReference>
<gene>
    <name evidence="2" type="ORF">FB470_004678</name>
</gene>
<keyword evidence="2" id="KW-0413">Isomerase</keyword>
<sequence>MSTRDWMDEGTRLVLDAIGKLADDEFDAPTLLPGWTRRHLVAHLHYNAEALRRLVSWARTGVEARMYESAEQRAAEIAEGAKLPVAELRRRVRESADALAADLDALPADAWSHQVVTAQGRTVPATEIVWMRTREVAVHAVDLATGTGFEDLPDDLVQALVEDALKRRLAQGQGPALARWLTGRASQAPDLGPWL</sequence>
<name>A0ABU0EZD9_9PSEU</name>
<evidence type="ECO:0000259" key="1">
    <source>
        <dbReference type="Pfam" id="PF11716"/>
    </source>
</evidence>
<protein>
    <submittedName>
        <fullName evidence="2">Maleylpyruvate isomerase</fullName>
        <ecNumber evidence="2">5.2.1.4</ecNumber>
    </submittedName>
</protein>
<dbReference type="Gene3D" id="1.20.120.450">
    <property type="entry name" value="dinb family like domain"/>
    <property type="match status" value="1"/>
</dbReference>
<dbReference type="Pfam" id="PF11716">
    <property type="entry name" value="MDMPI_N"/>
    <property type="match status" value="1"/>
</dbReference>
<evidence type="ECO:0000313" key="3">
    <source>
        <dbReference type="Proteomes" id="UP001229651"/>
    </source>
</evidence>
<dbReference type="InterPro" id="IPR017517">
    <property type="entry name" value="Maleyloyr_isom"/>
</dbReference>
<feature type="domain" description="Mycothiol-dependent maleylpyruvate isomerase metal-binding" evidence="1">
    <location>
        <begin position="11"/>
        <end position="144"/>
    </location>
</feature>
<organism evidence="2 3">
    <name type="scientific">Amycolatopsis thermophila</name>
    <dbReference type="NCBI Taxonomy" id="206084"/>
    <lineage>
        <taxon>Bacteria</taxon>
        <taxon>Bacillati</taxon>
        <taxon>Actinomycetota</taxon>
        <taxon>Actinomycetes</taxon>
        <taxon>Pseudonocardiales</taxon>
        <taxon>Pseudonocardiaceae</taxon>
        <taxon>Amycolatopsis</taxon>
    </lineage>
</organism>
<accession>A0ABU0EZD9</accession>
<dbReference type="GO" id="GO:0050077">
    <property type="term" value="F:maleylpyruvate isomerase activity"/>
    <property type="evidence" value="ECO:0007669"/>
    <property type="project" value="UniProtKB-EC"/>
</dbReference>
<dbReference type="InterPro" id="IPR034660">
    <property type="entry name" value="DinB/YfiT-like"/>
</dbReference>